<dbReference type="InParanoid" id="G9ETP1"/>
<dbReference type="EMBL" id="JH413848">
    <property type="protein sequence ID" value="EHL29242.1"/>
    <property type="molecule type" value="Genomic_DNA"/>
</dbReference>
<evidence type="ECO:0000256" key="2">
    <source>
        <dbReference type="SAM" id="Phobius"/>
    </source>
</evidence>
<sequence length="616" mass="70045">MTTSSGILQSYLKNAFNTKAELRYEDLLKHNREKKGGDFLKPLSFYLSILENIDPVMIHYMPQKKKEQLTHELDITYVLLLAQKHYELTHQKKENSKTYDAQIKQCTALLDALDPRRQAQIAKCPEQAYLSPDKPVAWCGIPLAQEFAAKMVAFMDRKTKTITDALGAFNEKRLYWVWGSSFIKTMLSLLPEDFYNLQQATEVIKAPDPYTGTLSWSLYYFRFSLNLFLLLKHTLKGPWMSKDEGDTPWTERFQRQWAQRKFALLNDSLWGTANLVCFFWLNGKVLGPWADALTIVLLVFDISVALWDFAEQQTQHNVEMAQYNQDIAALTAAREKLLSDALEEAETEDERKLAAYKMQMQLDTLKRAQKRCARDWELQKLGLYNNIGYAIGLMLAFIVLTAPFMPVAAATAVTLGIVGAVLCFAFTVISSAIKGGIEIYKSHHARKEANLEFQVHVEWLKARLKANSNLNDNETKLLYLEIKKLQAESEYQKQMIVLQSVHLVRSLMIDVLIPAVIFSCLVFLPLGIGFAALGAALGLAIVSNLLVNALFAPDAKMKELPTKFPEKEYTDFCKLVVRESSSKEQHAFFKPQKADEGKLQKNNEASEPPLGLDVRL</sequence>
<dbReference type="OrthoDB" id="5648334at2"/>
<dbReference type="eggNOG" id="ENOG5030MUW">
    <property type="taxonomic scope" value="Bacteria"/>
</dbReference>
<keyword evidence="4" id="KW-1185">Reference proteome</keyword>
<feature type="transmembrane region" description="Helical" evidence="2">
    <location>
        <begin position="408"/>
        <end position="433"/>
    </location>
</feature>
<feature type="compositionally biased region" description="Basic and acidic residues" evidence="1">
    <location>
        <begin position="580"/>
        <end position="601"/>
    </location>
</feature>
<feature type="transmembrane region" description="Helical" evidence="2">
    <location>
        <begin position="503"/>
        <end position="524"/>
    </location>
</feature>
<feature type="transmembrane region" description="Helical" evidence="2">
    <location>
        <begin position="530"/>
        <end position="551"/>
    </location>
</feature>
<gene>
    <name evidence="3" type="ORF">LDG_8676</name>
</gene>
<keyword evidence="2" id="KW-0812">Transmembrane</keyword>
<protein>
    <recommendedName>
        <fullName evidence="5">Coiled-coil protein</fullName>
    </recommendedName>
</protein>
<reference evidence="3 4" key="1">
    <citation type="journal article" date="2011" name="BMC Genomics">
        <title>Insight into cross-talk between intra-amoebal pathogens.</title>
        <authorList>
            <person name="Gimenez G."/>
            <person name="Bertelli C."/>
            <person name="Moliner C."/>
            <person name="Robert C."/>
            <person name="Raoult D."/>
            <person name="Fournier P.E."/>
            <person name="Greub G."/>
        </authorList>
    </citation>
    <scope>NUCLEOTIDE SEQUENCE [LARGE SCALE GENOMIC DNA]</scope>
    <source>
        <strain evidence="3 4">LLAP12</strain>
    </source>
</reference>
<dbReference type="AlphaFoldDB" id="G9ETP1"/>
<feature type="region of interest" description="Disordered" evidence="1">
    <location>
        <begin position="580"/>
        <end position="616"/>
    </location>
</feature>
<feature type="transmembrane region" description="Helical" evidence="2">
    <location>
        <begin position="383"/>
        <end position="402"/>
    </location>
</feature>
<evidence type="ECO:0000313" key="4">
    <source>
        <dbReference type="Proteomes" id="UP000002770"/>
    </source>
</evidence>
<evidence type="ECO:0000313" key="3">
    <source>
        <dbReference type="EMBL" id="EHL29242.1"/>
    </source>
</evidence>
<dbReference type="HOGENOM" id="CLU_439920_0_0_6"/>
<dbReference type="STRING" id="658187.LDG_8676"/>
<evidence type="ECO:0008006" key="5">
    <source>
        <dbReference type="Google" id="ProtNLM"/>
    </source>
</evidence>
<organism evidence="3 4">
    <name type="scientific">Legionella drancourtii LLAP12</name>
    <dbReference type="NCBI Taxonomy" id="658187"/>
    <lineage>
        <taxon>Bacteria</taxon>
        <taxon>Pseudomonadati</taxon>
        <taxon>Pseudomonadota</taxon>
        <taxon>Gammaproteobacteria</taxon>
        <taxon>Legionellales</taxon>
        <taxon>Legionellaceae</taxon>
        <taxon>Legionella</taxon>
    </lineage>
</organism>
<dbReference type="Proteomes" id="UP000002770">
    <property type="component" value="Unassembled WGS sequence"/>
</dbReference>
<accession>G9ETP1</accession>
<keyword evidence="2" id="KW-1133">Transmembrane helix</keyword>
<name>G9ETP1_9GAMM</name>
<evidence type="ECO:0000256" key="1">
    <source>
        <dbReference type="SAM" id="MobiDB-lite"/>
    </source>
</evidence>
<keyword evidence="2" id="KW-0472">Membrane</keyword>
<feature type="transmembrane region" description="Helical" evidence="2">
    <location>
        <begin position="293"/>
        <end position="310"/>
    </location>
</feature>
<dbReference type="RefSeq" id="WP_006872545.1">
    <property type="nucleotide sequence ID" value="NZ_JH413848.1"/>
</dbReference>
<proteinExistence type="predicted"/>